<keyword evidence="9" id="KW-0704">Schiff base</keyword>
<dbReference type="SMART" id="SM01130">
    <property type="entry name" value="DHDPS"/>
    <property type="match status" value="1"/>
</dbReference>
<evidence type="ECO:0000256" key="6">
    <source>
        <dbReference type="ARBA" id="ARBA00022915"/>
    </source>
</evidence>
<organism evidence="13 14">
    <name type="scientific">Phytophthora fragariae</name>
    <dbReference type="NCBI Taxonomy" id="53985"/>
    <lineage>
        <taxon>Eukaryota</taxon>
        <taxon>Sar</taxon>
        <taxon>Stramenopiles</taxon>
        <taxon>Oomycota</taxon>
        <taxon>Peronosporomycetes</taxon>
        <taxon>Peronosporales</taxon>
        <taxon>Peronosporaceae</taxon>
        <taxon>Phytophthora</taxon>
    </lineage>
</organism>
<keyword evidence="8 11" id="KW-0456">Lyase</keyword>
<dbReference type="SUPFAM" id="SSF51569">
    <property type="entry name" value="Aldolase"/>
    <property type="match status" value="1"/>
</dbReference>
<keyword evidence="6" id="KW-0220">Diaminopimelate biosynthesis</keyword>
<dbReference type="Proteomes" id="UP000486351">
    <property type="component" value="Unassembled WGS sequence"/>
</dbReference>
<feature type="binding site" evidence="12">
    <location>
        <position position="183"/>
    </location>
    <ligand>
        <name>pyruvate</name>
        <dbReference type="ChEBI" id="CHEBI:15361"/>
    </ligand>
</feature>
<dbReference type="EMBL" id="QXFY01000394">
    <property type="protein sequence ID" value="KAE9345655.1"/>
    <property type="molecule type" value="Genomic_DNA"/>
</dbReference>
<keyword evidence="7" id="KW-0457">Lysine biosynthesis</keyword>
<feature type="binding site" evidence="12">
    <location>
        <position position="49"/>
    </location>
    <ligand>
        <name>pyruvate</name>
        <dbReference type="ChEBI" id="CHEBI:15361"/>
    </ligand>
</feature>
<evidence type="ECO:0000256" key="12">
    <source>
        <dbReference type="PIRSR" id="PIRSR001365-2"/>
    </source>
</evidence>
<dbReference type="GO" id="GO:0019877">
    <property type="term" value="P:diaminopimelate biosynthetic process"/>
    <property type="evidence" value="ECO:0007669"/>
    <property type="project" value="UniProtKB-KW"/>
</dbReference>
<protein>
    <recommendedName>
        <fullName evidence="3">4-hydroxy-tetrahydrodipicolinate synthase</fullName>
        <ecNumber evidence="3">4.3.3.7</ecNumber>
    </recommendedName>
</protein>
<dbReference type="HAMAP" id="MF_00418">
    <property type="entry name" value="DapA"/>
    <property type="match status" value="1"/>
</dbReference>
<dbReference type="PANTHER" id="PTHR12128">
    <property type="entry name" value="DIHYDRODIPICOLINATE SYNTHASE"/>
    <property type="match status" value="1"/>
</dbReference>
<dbReference type="EC" id="4.3.3.7" evidence="3"/>
<dbReference type="UniPathway" id="UPA00034">
    <property type="reaction ID" value="UER00017"/>
</dbReference>
<dbReference type="GO" id="GO:0008840">
    <property type="term" value="F:4-hydroxy-tetrahydrodipicolinate synthase activity"/>
    <property type="evidence" value="ECO:0007669"/>
    <property type="project" value="UniProtKB-EC"/>
</dbReference>
<dbReference type="InterPro" id="IPR002220">
    <property type="entry name" value="DapA-like"/>
</dbReference>
<dbReference type="Gene3D" id="3.20.20.70">
    <property type="entry name" value="Aldolase class I"/>
    <property type="match status" value="2"/>
</dbReference>
<evidence type="ECO:0000256" key="1">
    <source>
        <dbReference type="ARBA" id="ARBA00003294"/>
    </source>
</evidence>
<sequence>MTLKLQGTFTALVTPFTEDGSAVDYAKLRELVEWQIQEGINGLVPMGTTGECPTVSHEEHDRVIAEVVAVANGRVPVIAGTGSNSTAEALRLTRAAKEHGADACLVVCPYYNKPTQKGLYAHFKAVAETIAELNKLPNIVAIKESTGSLDQAMEIAALCDITILSGDDNLTLPLMAMGATGVISVLSNASPKKVLAVTDSMLKGDYAAARKAALENIFLVKSLFSEANPQPIKKVLQLMGKCTAAVRAPLVECEPSTVENLTKMAKEHKLI</sequence>
<dbReference type="GO" id="GO:0009089">
    <property type="term" value="P:lysine biosynthetic process via diaminopimelate"/>
    <property type="evidence" value="ECO:0007669"/>
    <property type="project" value="UniProtKB-UniPathway"/>
</dbReference>
<keyword evidence="5" id="KW-0028">Amino-acid biosynthesis</keyword>
<keyword evidence="4" id="KW-0963">Cytoplasm</keyword>
<evidence type="ECO:0000256" key="4">
    <source>
        <dbReference type="ARBA" id="ARBA00022490"/>
    </source>
</evidence>
<dbReference type="AlphaFoldDB" id="A0A6G0S0J2"/>
<comment type="pathway">
    <text evidence="2">Amino-acid biosynthesis; L-lysine biosynthesis via DAP pathway; (S)-tetrahydrodipicolinate from L-aspartate: step 3/4.</text>
</comment>
<evidence type="ECO:0000256" key="2">
    <source>
        <dbReference type="ARBA" id="ARBA00005120"/>
    </source>
</evidence>
<evidence type="ECO:0000256" key="3">
    <source>
        <dbReference type="ARBA" id="ARBA00012086"/>
    </source>
</evidence>
<gene>
    <name evidence="13" type="ORF">PF008_g8638</name>
</gene>
<accession>A0A6G0S0J2</accession>
<name>A0A6G0S0J2_9STRA</name>
<evidence type="ECO:0000256" key="7">
    <source>
        <dbReference type="ARBA" id="ARBA00023154"/>
    </source>
</evidence>
<evidence type="ECO:0000256" key="5">
    <source>
        <dbReference type="ARBA" id="ARBA00022605"/>
    </source>
</evidence>
<evidence type="ECO:0000313" key="14">
    <source>
        <dbReference type="Proteomes" id="UP000486351"/>
    </source>
</evidence>
<comment type="similarity">
    <text evidence="11">Belongs to the DapA family.</text>
</comment>
<dbReference type="PIRSF" id="PIRSF001365">
    <property type="entry name" value="DHDPS"/>
    <property type="match status" value="1"/>
</dbReference>
<comment type="function">
    <text evidence="1">Catalyzes the condensation of (S)-aspartate-beta-semialdehyde [(S)-ASA] and pyruvate to 4-hydroxy-tetrahydrodipicolinate (HTPA).</text>
</comment>
<comment type="catalytic activity">
    <reaction evidence="10">
        <text>L-aspartate 4-semialdehyde + pyruvate = (2S,4S)-4-hydroxy-2,3,4,5-tetrahydrodipicolinate + H2O + H(+)</text>
        <dbReference type="Rhea" id="RHEA:34171"/>
        <dbReference type="ChEBI" id="CHEBI:15361"/>
        <dbReference type="ChEBI" id="CHEBI:15377"/>
        <dbReference type="ChEBI" id="CHEBI:15378"/>
        <dbReference type="ChEBI" id="CHEBI:67139"/>
        <dbReference type="ChEBI" id="CHEBI:537519"/>
        <dbReference type="EC" id="4.3.3.7"/>
    </reaction>
</comment>
<dbReference type="PANTHER" id="PTHR12128:SF66">
    <property type="entry name" value="4-HYDROXY-2-OXOGLUTARATE ALDOLASE, MITOCHONDRIAL"/>
    <property type="match status" value="1"/>
</dbReference>
<evidence type="ECO:0000256" key="11">
    <source>
        <dbReference type="PIRNR" id="PIRNR001365"/>
    </source>
</evidence>
<dbReference type="Pfam" id="PF00701">
    <property type="entry name" value="DHDPS"/>
    <property type="match status" value="1"/>
</dbReference>
<dbReference type="InterPro" id="IPR005263">
    <property type="entry name" value="DapA"/>
</dbReference>
<evidence type="ECO:0000256" key="9">
    <source>
        <dbReference type="ARBA" id="ARBA00023270"/>
    </source>
</evidence>
<comment type="caution">
    <text evidence="13">The sequence shown here is derived from an EMBL/GenBank/DDBJ whole genome shotgun (WGS) entry which is preliminary data.</text>
</comment>
<reference evidence="13 14" key="1">
    <citation type="submission" date="2018-09" db="EMBL/GenBank/DDBJ databases">
        <title>Genomic investigation of the strawberry pathogen Phytophthora fragariae indicates pathogenicity is determined by transcriptional variation in three key races.</title>
        <authorList>
            <person name="Adams T.M."/>
            <person name="Armitage A.D."/>
            <person name="Sobczyk M.K."/>
            <person name="Bates H.J."/>
            <person name="Dunwell J.M."/>
            <person name="Nellist C.F."/>
            <person name="Harrison R.J."/>
        </authorList>
    </citation>
    <scope>NUCLEOTIDE SEQUENCE [LARGE SCALE GENOMIC DNA]</scope>
    <source>
        <strain evidence="13 14">NOV-77</strain>
    </source>
</reference>
<proteinExistence type="inferred from homology"/>
<evidence type="ECO:0000256" key="8">
    <source>
        <dbReference type="ARBA" id="ARBA00023239"/>
    </source>
</evidence>
<dbReference type="PRINTS" id="PR00146">
    <property type="entry name" value="DHPICSNTHASE"/>
</dbReference>
<evidence type="ECO:0000256" key="10">
    <source>
        <dbReference type="ARBA" id="ARBA00047836"/>
    </source>
</evidence>
<evidence type="ECO:0000313" key="13">
    <source>
        <dbReference type="EMBL" id="KAE9345655.1"/>
    </source>
</evidence>
<dbReference type="CDD" id="cd00950">
    <property type="entry name" value="DHDPS"/>
    <property type="match status" value="1"/>
</dbReference>
<dbReference type="InterPro" id="IPR013785">
    <property type="entry name" value="Aldolase_TIM"/>
</dbReference>